<sequence length="540" mass="57709">MRFRTAQRKKMVAIAAALVACMMMAGCGASANTVDISSMEFNPQGKTIKQIAAALESGETTSRQLVSYYLDRINKYDDNGPEINAITQINPHVMRQAYLSDRGRKDHAQHSIFYGIPFVVKENIDVEGMNTTAGSKVLETNKARSNATVVQKLIDQGAIVLAKTNMSELAASYGWLGYSSYGGQTKNPYNLKRDPSGSSSGTAAAVAAGFAPFGLGSDTSGSVRGPASVTGTVGMRVTYGQTSRSGVIPLSDSFDVTGAITNTVEDQALVLDAIVGPDEGDVATLQATQDTQYEKSLAQASLKGARLGIVNVFNGGNSEVDETFKAAQNELKKAGATLVNINLDKSYTGLWSSIMGPVGDAEFVTDYETYMRYDGRSKAKTVQQLIDKSKALADTNTPVNPARIKGYETNVKSAGKFKSDEAQSIIYEKMPALTNTVEQTMIKNDVDALVYPTMSCVASVRHDAKDNTYKCDSDDPYAASYLASSAHLPEISVPAGRDSQNMPIGLSFTGAQDSERILLGLAAAYEKISPYKNGDGLELD</sequence>
<evidence type="ECO:0000313" key="5">
    <source>
        <dbReference type="Proteomes" id="UP000232654"/>
    </source>
</evidence>
<keyword evidence="1" id="KW-0732">Signal</keyword>
<feature type="chain" id="PRO_5044069618" evidence="1">
    <location>
        <begin position="32"/>
        <end position="540"/>
    </location>
</feature>
<proteinExistence type="predicted"/>
<dbReference type="Gene3D" id="3.90.1300.10">
    <property type="entry name" value="Amidase signature (AS) domain"/>
    <property type="match status" value="1"/>
</dbReference>
<dbReference type="SUPFAM" id="SSF75304">
    <property type="entry name" value="Amidase signature (AS) enzymes"/>
    <property type="match status" value="1"/>
</dbReference>
<evidence type="ECO:0000259" key="2">
    <source>
        <dbReference type="Pfam" id="PF01425"/>
    </source>
</evidence>
<name>A0A2N0SZZ5_BIFLN</name>
<feature type="domain" description="Amidase" evidence="2">
    <location>
        <begin position="65"/>
        <end position="519"/>
    </location>
</feature>
<reference evidence="3 5" key="1">
    <citation type="submission" date="2017-12" db="EMBL/GenBank/DDBJ databases">
        <title>Bifidobacterium longum APC/DPC strains.</title>
        <authorList>
            <person name="Arboleya S."/>
        </authorList>
    </citation>
    <scope>NUCLEOTIDE SEQUENCE [LARGE SCALE GENOMIC DNA]</scope>
    <source>
        <strain evidence="3 5">APC1503</strain>
    </source>
</reference>
<dbReference type="InterPro" id="IPR023631">
    <property type="entry name" value="Amidase_dom"/>
</dbReference>
<evidence type="ECO:0000256" key="1">
    <source>
        <dbReference type="SAM" id="SignalP"/>
    </source>
</evidence>
<dbReference type="Proteomes" id="UP000232654">
    <property type="component" value="Unassembled WGS sequence"/>
</dbReference>
<dbReference type="PANTHER" id="PTHR42678:SF34">
    <property type="entry name" value="OS04G0183300 PROTEIN"/>
    <property type="match status" value="1"/>
</dbReference>
<dbReference type="PANTHER" id="PTHR42678">
    <property type="entry name" value="AMIDASE"/>
    <property type="match status" value="1"/>
</dbReference>
<comment type="caution">
    <text evidence="3">The sequence shown here is derived from an EMBL/GenBank/DDBJ whole genome shotgun (WGS) entry which is preliminary data.</text>
</comment>
<gene>
    <name evidence="3" type="ORF">APC1503_1608</name>
    <name evidence="4" type="ORF">DXC63_09070</name>
</gene>
<dbReference type="Proteomes" id="UP000261288">
    <property type="component" value="Unassembled WGS sequence"/>
</dbReference>
<dbReference type="EMBL" id="PJDT01000022">
    <property type="protein sequence ID" value="PKC87942.1"/>
    <property type="molecule type" value="Genomic_DNA"/>
</dbReference>
<dbReference type="PROSITE" id="PS51257">
    <property type="entry name" value="PROKAR_LIPOPROTEIN"/>
    <property type="match status" value="1"/>
</dbReference>
<dbReference type="EMBL" id="QSRZ01000009">
    <property type="protein sequence ID" value="RGL47259.1"/>
    <property type="molecule type" value="Genomic_DNA"/>
</dbReference>
<accession>A0A2N0SZZ5</accession>
<dbReference type="GO" id="GO:0016740">
    <property type="term" value="F:transferase activity"/>
    <property type="evidence" value="ECO:0007669"/>
    <property type="project" value="UniProtKB-KW"/>
</dbReference>
<accession>A0A8A7INL7</accession>
<keyword evidence="3" id="KW-0808">Transferase</keyword>
<evidence type="ECO:0000313" key="4">
    <source>
        <dbReference type="EMBL" id="RGL47259.1"/>
    </source>
</evidence>
<dbReference type="Pfam" id="PF01425">
    <property type="entry name" value="Amidase"/>
    <property type="match status" value="1"/>
</dbReference>
<evidence type="ECO:0000313" key="6">
    <source>
        <dbReference type="Proteomes" id="UP000261288"/>
    </source>
</evidence>
<feature type="signal peptide" evidence="1">
    <location>
        <begin position="1"/>
        <end position="31"/>
    </location>
</feature>
<dbReference type="InterPro" id="IPR036928">
    <property type="entry name" value="AS_sf"/>
</dbReference>
<reference evidence="4 6" key="2">
    <citation type="submission" date="2018-08" db="EMBL/GenBank/DDBJ databases">
        <title>A genome reference for cultivated species of the human gut microbiota.</title>
        <authorList>
            <person name="Zou Y."/>
            <person name="Xue W."/>
            <person name="Luo G."/>
        </authorList>
    </citation>
    <scope>NUCLEOTIDE SEQUENCE [LARGE SCALE GENOMIC DNA]</scope>
    <source>
        <strain evidence="4 6">TF06-45A</strain>
    </source>
</reference>
<evidence type="ECO:0000313" key="3">
    <source>
        <dbReference type="EMBL" id="PKC87942.1"/>
    </source>
</evidence>
<dbReference type="RefSeq" id="WP_080561646.1">
    <property type="nucleotide sequence ID" value="NZ_CP072500.1"/>
</dbReference>
<protein>
    <submittedName>
        <fullName evidence="4">Amidase</fullName>
    </submittedName>
    <submittedName>
        <fullName evidence="3">Aspartyl/glutamyl-tRNAAsn/Gln amidotransferase subunit A</fullName>
    </submittedName>
</protein>
<dbReference type="AlphaFoldDB" id="A0A2N0SZZ5"/>
<organism evidence="3 5">
    <name type="scientific">Bifidobacterium longum</name>
    <dbReference type="NCBI Taxonomy" id="216816"/>
    <lineage>
        <taxon>Bacteria</taxon>
        <taxon>Bacillati</taxon>
        <taxon>Actinomycetota</taxon>
        <taxon>Actinomycetes</taxon>
        <taxon>Bifidobacteriales</taxon>
        <taxon>Bifidobacteriaceae</taxon>
        <taxon>Bifidobacterium</taxon>
    </lineage>
</organism>